<dbReference type="Gene3D" id="3.10.450.710">
    <property type="entry name" value="Tgt2/MlaC"/>
    <property type="match status" value="1"/>
</dbReference>
<proteinExistence type="predicted"/>
<reference evidence="2 3" key="1">
    <citation type="submission" date="2019-05" db="EMBL/GenBank/DDBJ databases">
        <authorList>
            <person name="Pankratov T."/>
            <person name="Grouzdev D."/>
        </authorList>
    </citation>
    <scope>NUCLEOTIDE SEQUENCE [LARGE SCALE GENOMIC DNA]</scope>
    <source>
        <strain evidence="2 3">KEBCLARHB70R</strain>
    </source>
</reference>
<dbReference type="RefSeq" id="WP_138325155.1">
    <property type="nucleotide sequence ID" value="NZ_VCDI01000002.1"/>
</dbReference>
<dbReference type="InterPro" id="IPR042245">
    <property type="entry name" value="Tgt2/MlaC_sf"/>
</dbReference>
<dbReference type="Proteomes" id="UP000305654">
    <property type="component" value="Unassembled WGS sequence"/>
</dbReference>
<name>A0A5R9J691_9PROT</name>
<evidence type="ECO:0000313" key="3">
    <source>
        <dbReference type="Proteomes" id="UP000305654"/>
    </source>
</evidence>
<dbReference type="AlphaFoldDB" id="A0A5R9J691"/>
<gene>
    <name evidence="2" type="ORF">FE263_06505</name>
</gene>
<dbReference type="Pfam" id="PF05494">
    <property type="entry name" value="MlaC"/>
    <property type="match status" value="1"/>
</dbReference>
<feature type="chain" id="PRO_5024287937" evidence="1">
    <location>
        <begin position="26"/>
        <end position="205"/>
    </location>
</feature>
<dbReference type="InterPro" id="IPR008869">
    <property type="entry name" value="MlaC/ttg2D"/>
</dbReference>
<keyword evidence="3" id="KW-1185">Reference proteome</keyword>
<sequence>MRRIPALVALGLGVLSLSSPEPAAAQDASAAVAPITRLYAALTQTEQHSSEPFTQRAQALAPVVDQALSVQTILQSSVGLRYRTLPADQKQELLQAFRDFTIARYVSNFSGNGDTLTVLPGTHPSPYGSDQIVQTQISSGGGAPTEVDYVMRHFPQGWQAVDVLLDGHISQVAVQRSDFGSTLSSGSAMPLIESLKKKTQSFSSS</sequence>
<comment type="caution">
    <text evidence="2">The sequence shown here is derived from an EMBL/GenBank/DDBJ whole genome shotgun (WGS) entry which is preliminary data.</text>
</comment>
<dbReference type="EMBL" id="VCDI01000002">
    <property type="protein sequence ID" value="TLU73082.1"/>
    <property type="molecule type" value="Genomic_DNA"/>
</dbReference>
<evidence type="ECO:0000256" key="1">
    <source>
        <dbReference type="SAM" id="SignalP"/>
    </source>
</evidence>
<dbReference type="OrthoDB" id="7358716at2"/>
<evidence type="ECO:0000313" key="2">
    <source>
        <dbReference type="EMBL" id="TLU73082.1"/>
    </source>
</evidence>
<feature type="signal peptide" evidence="1">
    <location>
        <begin position="1"/>
        <end position="25"/>
    </location>
</feature>
<keyword evidence="1" id="KW-0732">Signal</keyword>
<accession>A0A5R9J691</accession>
<protein>
    <submittedName>
        <fullName evidence="2">Toluene transporter</fullName>
    </submittedName>
</protein>
<organism evidence="2 3">
    <name type="scientific">Lichenicoccus roseus</name>
    <dbReference type="NCBI Taxonomy" id="2683649"/>
    <lineage>
        <taxon>Bacteria</taxon>
        <taxon>Pseudomonadati</taxon>
        <taxon>Pseudomonadota</taxon>
        <taxon>Alphaproteobacteria</taxon>
        <taxon>Acetobacterales</taxon>
        <taxon>Acetobacteraceae</taxon>
        <taxon>Lichenicoccus</taxon>
    </lineage>
</organism>